<dbReference type="GO" id="GO:0007019">
    <property type="term" value="P:microtubule depolymerization"/>
    <property type="evidence" value="ECO:0007669"/>
    <property type="project" value="TreeGrafter"/>
</dbReference>
<sequence>MAYKLEWDTRLEMHVSVAYFSSSDMFRGKDLSGKERKLGVEYFVQSLDWIFSRGGRSEELRDGEQDECTGGKVGKKIRVHGSQEWLEAQIATVEDETLIATMGEEGTSVGAPKEVAIPSSLNANAEEDKRDVQRSGMKRVELPMFEGVDPVGWIAKAEKFFDLQNMTERKKMKLVYTCMERGTSYYWIRFWRKKTKHPNWKMFTEALTCRFGGLNRGTVLEKLAVVQQKGSVDEYNQEFEILVAQASGVGERMVEVRPEGSVNAREGQEDEEDDKINNLLDQENMGKGMGETELTLSTHQLPLLLRYHLSHMGRTIKGTLLVNRKLFPRIIQFRHSMIKVEKDLSLNMQSINSLEVVNTNIKPNRTYLSKNLITLLKYGEVPNEFFKALLESNLEDANHVFSNKGIALGASINNDTIDEYIAAEMILYGIPLDEPFLQYHLSILAREERRKLRGGKLYMPECFYLMGIVDPTRCLEKDQDCIIHGNGQITRDVLVYRNPGLHFGDIHIMRATYVDNLESFVGQSKYANFFPCVGTRSLADFGLATYIKDPVQSYTIKVSRVNGHEHFGATAEERKYRGHYFMSRNVRKIIGATVIIALVVGKAAIEGQSLSISNHVKHALKVLQKFVGQDSVPEQVAYVMTDWVAYQEQLDIVGGVIMSGLREAVSIIDVLSIGKDYMAEVEALEATRGQSDTGKDEGRDIIKRLDAVGTAQSSLAKSIYEMLEVTRIQEEWKILEEDLPTPKPPDLNWRASPGKRSITANNSFLTSTLRTRLILRGRVMLGIKESKLDTGVEYFVQSLDWIFSRGGRLGFLGGILKAEFGRDSNSANDGEIIEDLLQTHDVTLSNLRSRLTKLQVVRHFWERNDTKGAINALEKLPDQSVQADVISVLVEKMEILTLDLFSCLLPLLTGLLDSKTERHVKVSLDMLLKFVVVFGPTIRSTISAPPSVGVDLHAEQRMLQSVLHATAKDPNDSSNISKEGWRIGQDCSRAKFSSSTTLT</sequence>
<evidence type="ECO:0000256" key="1">
    <source>
        <dbReference type="ARBA" id="ARBA00004245"/>
    </source>
</evidence>
<dbReference type="GO" id="GO:0031047">
    <property type="term" value="P:regulatory ncRNA-mediated gene silencing"/>
    <property type="evidence" value="ECO:0007669"/>
    <property type="project" value="UniProtKB-KW"/>
</dbReference>
<dbReference type="Gene3D" id="3.90.660.10">
    <property type="match status" value="1"/>
</dbReference>
<dbReference type="EC" id="2.7.7.48" evidence="4"/>
<organism evidence="7 8">
    <name type="scientific">Vigna mungo</name>
    <name type="common">Black gram</name>
    <name type="synonym">Phaseolus mungo</name>
    <dbReference type="NCBI Taxonomy" id="3915"/>
    <lineage>
        <taxon>Eukaryota</taxon>
        <taxon>Viridiplantae</taxon>
        <taxon>Streptophyta</taxon>
        <taxon>Embryophyta</taxon>
        <taxon>Tracheophyta</taxon>
        <taxon>Spermatophyta</taxon>
        <taxon>Magnoliopsida</taxon>
        <taxon>eudicotyledons</taxon>
        <taxon>Gunneridae</taxon>
        <taxon>Pentapetalae</taxon>
        <taxon>rosids</taxon>
        <taxon>fabids</taxon>
        <taxon>Fabales</taxon>
        <taxon>Fabaceae</taxon>
        <taxon>Papilionoideae</taxon>
        <taxon>50 kb inversion clade</taxon>
        <taxon>NPAAA clade</taxon>
        <taxon>indigoferoid/millettioid clade</taxon>
        <taxon>Phaseoleae</taxon>
        <taxon>Vigna</taxon>
    </lineage>
</organism>
<keyword evidence="4" id="KW-0696">RNA-directed RNA polymerase</keyword>
<dbReference type="PANTHER" id="PTHR19845">
    <property type="entry name" value="KATANIN P80 SUBUNIT"/>
    <property type="match status" value="1"/>
</dbReference>
<dbReference type="Pfam" id="PF05183">
    <property type="entry name" value="RdRP"/>
    <property type="match status" value="1"/>
</dbReference>
<comment type="function">
    <text evidence="4">Probably involved in the RNA silencing pathway and required for the generation of small interfering RNAs (siRNAs).</text>
</comment>
<dbReference type="AlphaFoldDB" id="A0AAQ3S9A3"/>
<dbReference type="SUPFAM" id="SSF54373">
    <property type="entry name" value="FAD-linked reductases, C-terminal domain"/>
    <property type="match status" value="1"/>
</dbReference>
<keyword evidence="3" id="KW-0206">Cytoskeleton</keyword>
<dbReference type="InterPro" id="IPR028021">
    <property type="entry name" value="Katanin_C-terminal"/>
</dbReference>
<evidence type="ECO:0000259" key="5">
    <source>
        <dbReference type="Pfam" id="PF05183"/>
    </source>
</evidence>
<reference evidence="7 8" key="1">
    <citation type="journal article" date="2023" name="Life. Sci Alliance">
        <title>Evolutionary insights into 3D genome organization and epigenetic landscape of Vigna mungo.</title>
        <authorList>
            <person name="Junaid A."/>
            <person name="Singh B."/>
            <person name="Bhatia S."/>
        </authorList>
    </citation>
    <scope>NUCLEOTIDE SEQUENCE [LARGE SCALE GENOMIC DNA]</scope>
    <source>
        <strain evidence="7">Urdbean</strain>
    </source>
</reference>
<dbReference type="GO" id="GO:0008352">
    <property type="term" value="C:katanin complex"/>
    <property type="evidence" value="ECO:0007669"/>
    <property type="project" value="TreeGrafter"/>
</dbReference>
<feature type="domain" description="RDRP core" evidence="5">
    <location>
        <begin position="315"/>
        <end position="540"/>
    </location>
</feature>
<dbReference type="Pfam" id="PF13925">
    <property type="entry name" value="Katanin_con80"/>
    <property type="match status" value="1"/>
</dbReference>
<evidence type="ECO:0000313" key="7">
    <source>
        <dbReference type="EMBL" id="WVZ24009.1"/>
    </source>
</evidence>
<protein>
    <recommendedName>
        <fullName evidence="4">RNA-dependent RNA polymerase</fullName>
        <ecNumber evidence="4">2.7.7.48</ecNumber>
    </recommendedName>
</protein>
<dbReference type="GO" id="GO:0003968">
    <property type="term" value="F:RNA-directed RNA polymerase activity"/>
    <property type="evidence" value="ECO:0007669"/>
    <property type="project" value="UniProtKB-KW"/>
</dbReference>
<dbReference type="Proteomes" id="UP001374535">
    <property type="component" value="Chromosome 1"/>
</dbReference>
<dbReference type="PANTHER" id="PTHR19845:SF15">
    <property type="entry name" value="KATANIN P80 WD40 REPEAT-CONTAINING SUBUNIT B1 HOMOLOG KTN80.2"/>
    <property type="match status" value="1"/>
</dbReference>
<keyword evidence="4" id="KW-0808">Transferase</keyword>
<comment type="catalytic activity">
    <reaction evidence="4">
        <text>RNA(n) + a ribonucleoside 5'-triphosphate = RNA(n+1) + diphosphate</text>
        <dbReference type="Rhea" id="RHEA:21248"/>
        <dbReference type="Rhea" id="RHEA-COMP:14527"/>
        <dbReference type="Rhea" id="RHEA-COMP:17342"/>
        <dbReference type="ChEBI" id="CHEBI:33019"/>
        <dbReference type="ChEBI" id="CHEBI:61557"/>
        <dbReference type="ChEBI" id="CHEBI:140395"/>
        <dbReference type="EC" id="2.7.7.48"/>
    </reaction>
</comment>
<feature type="domain" description="Katanin p80 subunit C-terminal" evidence="6">
    <location>
        <begin position="838"/>
        <end position="960"/>
    </location>
</feature>
<dbReference type="GO" id="GO:0008017">
    <property type="term" value="F:microtubule binding"/>
    <property type="evidence" value="ECO:0007669"/>
    <property type="project" value="InterPro"/>
</dbReference>
<name>A0AAQ3S9A3_VIGMU</name>
<gene>
    <name evidence="7" type="ORF">V8G54_002553</name>
</gene>
<comment type="similarity">
    <text evidence="4">Belongs to the RdRP family.</text>
</comment>
<comment type="subcellular location">
    <subcellularLocation>
        <location evidence="1">Cytoplasm</location>
        <location evidence="1">Cytoskeleton</location>
    </subcellularLocation>
</comment>
<keyword evidence="4" id="KW-0548">Nucleotidyltransferase</keyword>
<dbReference type="GO" id="GO:0003723">
    <property type="term" value="F:RNA binding"/>
    <property type="evidence" value="ECO:0007669"/>
    <property type="project" value="UniProtKB-KW"/>
</dbReference>
<evidence type="ECO:0000256" key="4">
    <source>
        <dbReference type="RuleBase" id="RU363098"/>
    </source>
</evidence>
<dbReference type="EMBL" id="CP144700">
    <property type="protein sequence ID" value="WVZ24009.1"/>
    <property type="molecule type" value="Genomic_DNA"/>
</dbReference>
<keyword evidence="4" id="KW-0694">RNA-binding</keyword>
<keyword evidence="2" id="KW-0963">Cytoplasm</keyword>
<keyword evidence="4" id="KW-0943">RNA-mediated gene silencing</keyword>
<accession>A0AAQ3S9A3</accession>
<evidence type="ECO:0000313" key="8">
    <source>
        <dbReference type="Proteomes" id="UP001374535"/>
    </source>
</evidence>
<proteinExistence type="inferred from homology"/>
<evidence type="ECO:0000256" key="3">
    <source>
        <dbReference type="ARBA" id="ARBA00023212"/>
    </source>
</evidence>
<evidence type="ECO:0000256" key="2">
    <source>
        <dbReference type="ARBA" id="ARBA00022490"/>
    </source>
</evidence>
<evidence type="ECO:0000259" key="6">
    <source>
        <dbReference type="Pfam" id="PF13925"/>
    </source>
</evidence>
<keyword evidence="8" id="KW-1185">Reference proteome</keyword>
<dbReference type="InterPro" id="IPR057596">
    <property type="entry name" value="RDRP_core"/>
</dbReference>